<protein>
    <recommendedName>
        <fullName evidence="3">BZIP domain-containing protein</fullName>
    </recommendedName>
</protein>
<feature type="compositionally biased region" description="Low complexity" evidence="2">
    <location>
        <begin position="338"/>
        <end position="367"/>
    </location>
</feature>
<dbReference type="CDD" id="cd12193">
    <property type="entry name" value="bZIP_GCN4"/>
    <property type="match status" value="1"/>
</dbReference>
<dbReference type="GO" id="GO:0003700">
    <property type="term" value="F:DNA-binding transcription factor activity"/>
    <property type="evidence" value="ECO:0007669"/>
    <property type="project" value="InterPro"/>
</dbReference>
<dbReference type="Pfam" id="PF07716">
    <property type="entry name" value="bZIP_2"/>
    <property type="match status" value="1"/>
</dbReference>
<accession>A0A5C5FN30</accession>
<sequence>MLVHHGFLRGQAPQAAQCPAAAGSWSEFVGVDDDGHRLGASSASHEPQQPATSAHAPRPTTTTAASSLSPDDFLKLLDELTTTTTTTATTSGPGTAPPNATPVSPLAHSLSTGPPSPSLFASAPLFPPPAGHPFAAASLDPVPASSWYSLAKDQAAPQLSTSSFTSSSKPFDAGDILMPFDLEPAAQDSVATAPPGPLDLLALPVFDTAHPSTAAPFDPVALDAMLESPLGLASAASVSPLSEFLASPLFSLAGDSTVPSATMSELPLPSPYDAALSAPLSASADGPALAWFPPLPASSSAVSAVPQASSLLFESGAGAPPTPASTVLRPLPPPLPTPTFAAPALPPAAAAAAAKGAASSSSKRPAPTGFRPGAPPLLPLDAPVQSRHSVLPSATSKKRKTSAAEKALAKRGRTASATPAPDSGEGVLPAVASGGGGEHDDNLPADIVAAVERKRLQNTLSARKSRARKQARMQELEGENEVLRRRVAELEALLGLSAVASARGGGGGGGGAA</sequence>
<organism evidence="4 5">
    <name type="scientific">Rhodotorula diobovata</name>
    <dbReference type="NCBI Taxonomy" id="5288"/>
    <lineage>
        <taxon>Eukaryota</taxon>
        <taxon>Fungi</taxon>
        <taxon>Dikarya</taxon>
        <taxon>Basidiomycota</taxon>
        <taxon>Pucciniomycotina</taxon>
        <taxon>Microbotryomycetes</taxon>
        <taxon>Sporidiobolales</taxon>
        <taxon>Sporidiobolaceae</taxon>
        <taxon>Rhodotorula</taxon>
    </lineage>
</organism>
<dbReference type="PROSITE" id="PS00036">
    <property type="entry name" value="BZIP_BASIC"/>
    <property type="match status" value="1"/>
</dbReference>
<proteinExistence type="predicted"/>
<feature type="region of interest" description="Disordered" evidence="2">
    <location>
        <begin position="32"/>
        <end position="70"/>
    </location>
</feature>
<dbReference type="Proteomes" id="UP000311382">
    <property type="component" value="Unassembled WGS sequence"/>
</dbReference>
<dbReference type="EMBL" id="SOZI01000159">
    <property type="protein sequence ID" value="TNY18055.1"/>
    <property type="molecule type" value="Genomic_DNA"/>
</dbReference>
<evidence type="ECO:0000313" key="4">
    <source>
        <dbReference type="EMBL" id="TNY18055.1"/>
    </source>
</evidence>
<dbReference type="Gene3D" id="3.30.160.60">
    <property type="entry name" value="Classic Zinc Finger"/>
    <property type="match status" value="1"/>
</dbReference>
<keyword evidence="5" id="KW-1185">Reference proteome</keyword>
<evidence type="ECO:0000313" key="5">
    <source>
        <dbReference type="Proteomes" id="UP000311382"/>
    </source>
</evidence>
<feature type="compositionally biased region" description="Low complexity" evidence="2">
    <location>
        <begin position="85"/>
        <end position="94"/>
    </location>
</feature>
<dbReference type="STRING" id="5288.A0A5C5FN30"/>
<dbReference type="InterPro" id="IPR004827">
    <property type="entry name" value="bZIP"/>
</dbReference>
<comment type="caution">
    <text evidence="4">The sequence shown here is derived from an EMBL/GenBank/DDBJ whole genome shotgun (WGS) entry which is preliminary data.</text>
</comment>
<dbReference type="InterPro" id="IPR046347">
    <property type="entry name" value="bZIP_sf"/>
</dbReference>
<reference evidence="4 5" key="1">
    <citation type="submission" date="2019-03" db="EMBL/GenBank/DDBJ databases">
        <title>Rhodosporidium diobovatum UCD-FST 08-225 genome sequencing, assembly, and annotation.</title>
        <authorList>
            <person name="Fakankun I.U."/>
            <person name="Fristensky B."/>
            <person name="Levin D.B."/>
        </authorList>
    </citation>
    <scope>NUCLEOTIDE SEQUENCE [LARGE SCALE GENOMIC DNA]</scope>
    <source>
        <strain evidence="4 5">UCD-FST 08-225</strain>
    </source>
</reference>
<evidence type="ECO:0000256" key="1">
    <source>
        <dbReference type="SAM" id="Coils"/>
    </source>
</evidence>
<feature type="compositionally biased region" description="Polar residues" evidence="2">
    <location>
        <begin position="386"/>
        <end position="395"/>
    </location>
</feature>
<dbReference type="AlphaFoldDB" id="A0A5C5FN30"/>
<feature type="region of interest" description="Disordered" evidence="2">
    <location>
        <begin position="316"/>
        <end position="443"/>
    </location>
</feature>
<feature type="compositionally biased region" description="Low complexity" evidence="2">
    <location>
        <begin position="50"/>
        <end position="70"/>
    </location>
</feature>
<name>A0A5C5FN30_9BASI</name>
<feature type="domain" description="BZIP" evidence="3">
    <location>
        <begin position="453"/>
        <end position="468"/>
    </location>
</feature>
<feature type="region of interest" description="Disordered" evidence="2">
    <location>
        <begin position="85"/>
        <end position="114"/>
    </location>
</feature>
<feature type="coiled-coil region" evidence="1">
    <location>
        <begin position="466"/>
        <end position="493"/>
    </location>
</feature>
<gene>
    <name evidence="4" type="ORF">DMC30DRAFT_76698</name>
</gene>
<evidence type="ECO:0000256" key="2">
    <source>
        <dbReference type="SAM" id="MobiDB-lite"/>
    </source>
</evidence>
<evidence type="ECO:0000259" key="3">
    <source>
        <dbReference type="PROSITE" id="PS00036"/>
    </source>
</evidence>
<dbReference type="SUPFAM" id="SSF57959">
    <property type="entry name" value="Leucine zipper domain"/>
    <property type="match status" value="1"/>
</dbReference>
<keyword evidence="1" id="KW-0175">Coiled coil</keyword>
<dbReference type="OrthoDB" id="2257100at2759"/>